<feature type="domain" description="Tyrosine specific protein phosphatases" evidence="5">
    <location>
        <begin position="303"/>
        <end position="382"/>
    </location>
</feature>
<feature type="compositionally biased region" description="Acidic residues" evidence="4">
    <location>
        <begin position="440"/>
        <end position="453"/>
    </location>
</feature>
<dbReference type="Pfam" id="PF13516">
    <property type="entry name" value="LRR_6"/>
    <property type="match status" value="4"/>
</dbReference>
<dbReference type="GO" id="GO:0005096">
    <property type="term" value="F:GTPase activator activity"/>
    <property type="evidence" value="ECO:0007669"/>
    <property type="project" value="UniProtKB-KW"/>
</dbReference>
<dbReference type="SMART" id="SM00195">
    <property type="entry name" value="DSPc"/>
    <property type="match status" value="1"/>
</dbReference>
<dbReference type="InterPro" id="IPR025640">
    <property type="entry name" value="GYF_2"/>
</dbReference>
<protein>
    <recommendedName>
        <fullName evidence="5">Tyrosine specific protein phosphatases domain-containing protein</fullName>
    </recommendedName>
</protein>
<sequence length="1122" mass="125504">MLPRVSLSQLSEAVENSHYFVPKIKEQAPPVSQFPAIPPKLTAQNITEPEEPDEVPSWYIVLSPRETRGTAGPFSIPQLQRMYKSGEVHNNTLFWAEGEQEWQQLVYHRTLKPKLLQLPILPPKVGTYNAELAVYDPVIKGPADEMLDNAQELTGFDITKSCFKCGSMAVAHIPDAMSHARAPDLFKGRQEGGSTEHTSEILPGFLWVGSSAAAKQRAILRLGITLVINCTVDIKGPTSQPPAFRVREAPMQELPTQPFTETESEEMLNLFERIYDWIEAHRVTPELAAKSDPAPKTYRGPTDKFGLPIKTAADLRVLRRPQDGEKPLYEPRVLLWSHLGVDRSCTLAAVYIIKHYHITVDHAVHILRANRPSVALSPPHLHVLELWAKRYTLGLLICIDCQNKIDNQGRDTQDSAFDAELKLREKALRRSEKLKNKFFDEEEENSSSESEDDIGFKNEGQNGENGHKQVHLEPSLMDTSVITEAEQKRQNHEEALENTYNTFVNLMKGHMNIMLKDRTHEYNIVSKVETYLHKVYTNSIGIRNRIQYFRWNGILDLELSGRHLSDLTMSVLFQLLAGNNLIQQIRMLKLQSNLIASSALKALLIAYFPEGHTEDDNYFFDESCSVAEVDNSFDLMLLDLSNNKIDEYGVPFLVFFLKQCNTLTSLDVSNNNLGDFLCSDVFQCLARPPIDFDDDGDEGVQYGQPSVAERLRPHNNSLTHLNIGFNTIGDNAIEMLTNTIKNNAVLRTLQLDLCPDITPLHYKTVCTAIRLYNSVLEELSFADNQLTVKTIENISRILDSRDTHITKLNLSNCSLTHIHMVALAKYMPSAQHLTNIDLSGNNIGDKGAVALVEMLEGKVSVLTNTALPPLQNIDLSSCGFTQEGTATVLTALVKRTGTVEPSTDTQITTYTTSASATNANTLYRLDLSNNNISDSNPTAYAALAQCNIQDLRINMCKLQSKGASILFTTLATKTTTLCNALRYLYLSGNEISDSCAESLAQVLSLNITLQSMDLGFNLFTDRHRELLRGAGSVVSTSHAEKKVYDLSVNLIGNKCDPYMLETPGMARAKSNFLFGTQPNRADPSNAGYSHIPQESRGHFMARKELDNHHRTYLPLQPFNSIN</sequence>
<evidence type="ECO:0000256" key="3">
    <source>
        <dbReference type="ARBA" id="ARBA00022737"/>
    </source>
</evidence>
<evidence type="ECO:0000313" key="6">
    <source>
        <dbReference type="EMBL" id="CAE0296999.1"/>
    </source>
</evidence>
<dbReference type="GO" id="GO:0005829">
    <property type="term" value="C:cytosol"/>
    <property type="evidence" value="ECO:0007669"/>
    <property type="project" value="TreeGrafter"/>
</dbReference>
<dbReference type="InterPro" id="IPR000387">
    <property type="entry name" value="Tyr_Pase_dom"/>
</dbReference>
<dbReference type="SUPFAM" id="SSF52799">
    <property type="entry name" value="(Phosphotyrosine protein) phosphatases II"/>
    <property type="match status" value="1"/>
</dbReference>
<dbReference type="GO" id="GO:0006913">
    <property type="term" value="P:nucleocytoplasmic transport"/>
    <property type="evidence" value="ECO:0007669"/>
    <property type="project" value="TreeGrafter"/>
</dbReference>
<dbReference type="PANTHER" id="PTHR24113">
    <property type="entry name" value="RAN GTPASE-ACTIVATING PROTEIN 1"/>
    <property type="match status" value="1"/>
</dbReference>
<keyword evidence="3" id="KW-0677">Repeat</keyword>
<dbReference type="SMART" id="SM00368">
    <property type="entry name" value="LRR_RI"/>
    <property type="match status" value="9"/>
</dbReference>
<name>A0A7S3HJ95_9STRA</name>
<keyword evidence="2" id="KW-0433">Leucine-rich repeat</keyword>
<dbReference type="Pfam" id="PF14237">
    <property type="entry name" value="GYF_2"/>
    <property type="match status" value="1"/>
</dbReference>
<dbReference type="GO" id="GO:0031267">
    <property type="term" value="F:small GTPase binding"/>
    <property type="evidence" value="ECO:0007669"/>
    <property type="project" value="TreeGrafter"/>
</dbReference>
<keyword evidence="1" id="KW-0343">GTPase activation</keyword>
<dbReference type="InterPro" id="IPR027038">
    <property type="entry name" value="RanGap"/>
</dbReference>
<feature type="region of interest" description="Disordered" evidence="4">
    <location>
        <begin position="439"/>
        <end position="468"/>
    </location>
</feature>
<dbReference type="AlphaFoldDB" id="A0A7S3HJ95"/>
<dbReference type="EMBL" id="HBIC01050570">
    <property type="protein sequence ID" value="CAE0296999.1"/>
    <property type="molecule type" value="Transcribed_RNA"/>
</dbReference>
<dbReference type="InterPro" id="IPR032675">
    <property type="entry name" value="LRR_dom_sf"/>
</dbReference>
<accession>A0A7S3HJ95</accession>
<dbReference type="Gene3D" id="3.90.190.10">
    <property type="entry name" value="Protein tyrosine phosphatase superfamily"/>
    <property type="match status" value="1"/>
</dbReference>
<dbReference type="GO" id="GO:0048471">
    <property type="term" value="C:perinuclear region of cytoplasm"/>
    <property type="evidence" value="ECO:0007669"/>
    <property type="project" value="TreeGrafter"/>
</dbReference>
<dbReference type="InterPro" id="IPR001611">
    <property type="entry name" value="Leu-rich_rpt"/>
</dbReference>
<dbReference type="PROSITE" id="PS50056">
    <property type="entry name" value="TYR_PHOSPHATASE_2"/>
    <property type="match status" value="1"/>
</dbReference>
<evidence type="ECO:0000256" key="2">
    <source>
        <dbReference type="ARBA" id="ARBA00022614"/>
    </source>
</evidence>
<dbReference type="PANTHER" id="PTHR24113:SF12">
    <property type="entry name" value="RAN GTPASE-ACTIVATING PROTEIN 1"/>
    <property type="match status" value="1"/>
</dbReference>
<gene>
    <name evidence="6" type="ORF">SELO1098_LOCUS25853</name>
</gene>
<organism evidence="6">
    <name type="scientific">Spumella elongata</name>
    <dbReference type="NCBI Taxonomy" id="89044"/>
    <lineage>
        <taxon>Eukaryota</taxon>
        <taxon>Sar</taxon>
        <taxon>Stramenopiles</taxon>
        <taxon>Ochrophyta</taxon>
        <taxon>Chrysophyceae</taxon>
        <taxon>Chromulinales</taxon>
        <taxon>Chromulinaceae</taxon>
        <taxon>Spumella</taxon>
    </lineage>
</organism>
<evidence type="ECO:0000259" key="5">
    <source>
        <dbReference type="PROSITE" id="PS50056"/>
    </source>
</evidence>
<evidence type="ECO:0000256" key="4">
    <source>
        <dbReference type="SAM" id="MobiDB-lite"/>
    </source>
</evidence>
<dbReference type="Pfam" id="PF00560">
    <property type="entry name" value="LRR_1"/>
    <property type="match status" value="1"/>
</dbReference>
<dbReference type="SUPFAM" id="SSF52047">
    <property type="entry name" value="RNI-like"/>
    <property type="match status" value="2"/>
</dbReference>
<dbReference type="Gene3D" id="3.80.10.10">
    <property type="entry name" value="Ribonuclease Inhibitor"/>
    <property type="match status" value="2"/>
</dbReference>
<dbReference type="InterPro" id="IPR029021">
    <property type="entry name" value="Prot-tyrosine_phosphatase-like"/>
</dbReference>
<evidence type="ECO:0000256" key="1">
    <source>
        <dbReference type="ARBA" id="ARBA00022468"/>
    </source>
</evidence>
<reference evidence="6" key="1">
    <citation type="submission" date="2021-01" db="EMBL/GenBank/DDBJ databases">
        <authorList>
            <person name="Corre E."/>
            <person name="Pelletier E."/>
            <person name="Niang G."/>
            <person name="Scheremetjew M."/>
            <person name="Finn R."/>
            <person name="Kale V."/>
            <person name="Holt S."/>
            <person name="Cochrane G."/>
            <person name="Meng A."/>
            <person name="Brown T."/>
            <person name="Cohen L."/>
        </authorList>
    </citation>
    <scope>NUCLEOTIDE SEQUENCE</scope>
    <source>
        <strain evidence="6">CCAP 955/1</strain>
    </source>
</reference>
<dbReference type="CDD" id="cd14498">
    <property type="entry name" value="DSP"/>
    <property type="match status" value="1"/>
</dbReference>
<dbReference type="InterPro" id="IPR020422">
    <property type="entry name" value="TYR_PHOSPHATASE_DUAL_dom"/>
</dbReference>
<dbReference type="GO" id="GO:0005634">
    <property type="term" value="C:nucleus"/>
    <property type="evidence" value="ECO:0007669"/>
    <property type="project" value="TreeGrafter"/>
</dbReference>
<proteinExistence type="predicted"/>